<dbReference type="SUPFAM" id="SSF51735">
    <property type="entry name" value="NAD(P)-binding Rossmann-fold domains"/>
    <property type="match status" value="1"/>
</dbReference>
<reference evidence="3 4" key="1">
    <citation type="submission" date="2019-08" db="EMBL/GenBank/DDBJ databases">
        <title>Bacterial whole genome sequence for Glaciihabitans sp. CHu50b-6-2.</title>
        <authorList>
            <person name="Jin L."/>
        </authorList>
    </citation>
    <scope>NUCLEOTIDE SEQUENCE [LARGE SCALE GENOMIC DNA]</scope>
    <source>
        <strain evidence="3 4">CHu50b-6-2</strain>
    </source>
</reference>
<proteinExistence type="predicted"/>
<keyword evidence="4" id="KW-1185">Reference proteome</keyword>
<evidence type="ECO:0000259" key="2">
    <source>
        <dbReference type="Pfam" id="PF01370"/>
    </source>
</evidence>
<dbReference type="Proteomes" id="UP000321379">
    <property type="component" value="Unassembled WGS sequence"/>
</dbReference>
<evidence type="ECO:0000313" key="4">
    <source>
        <dbReference type="Proteomes" id="UP000321379"/>
    </source>
</evidence>
<evidence type="ECO:0000313" key="3">
    <source>
        <dbReference type="EMBL" id="TXN28807.1"/>
    </source>
</evidence>
<name>A0A5C8UNE7_9MICO</name>
<dbReference type="InterPro" id="IPR001509">
    <property type="entry name" value="Epimerase_deHydtase"/>
</dbReference>
<dbReference type="InterPro" id="IPR036291">
    <property type="entry name" value="NAD(P)-bd_dom_sf"/>
</dbReference>
<organism evidence="3 4">
    <name type="scientific">Lacisediminihabitans profunda</name>
    <dbReference type="NCBI Taxonomy" id="2594790"/>
    <lineage>
        <taxon>Bacteria</taxon>
        <taxon>Bacillati</taxon>
        <taxon>Actinomycetota</taxon>
        <taxon>Actinomycetes</taxon>
        <taxon>Micrococcales</taxon>
        <taxon>Microbacteriaceae</taxon>
        <taxon>Lacisediminihabitans</taxon>
    </lineage>
</organism>
<dbReference type="Pfam" id="PF01370">
    <property type="entry name" value="Epimerase"/>
    <property type="match status" value="1"/>
</dbReference>
<dbReference type="EMBL" id="VRMG01000011">
    <property type="protein sequence ID" value="TXN28807.1"/>
    <property type="molecule type" value="Genomic_DNA"/>
</dbReference>
<dbReference type="Gene3D" id="3.40.50.720">
    <property type="entry name" value="NAD(P)-binding Rossmann-like Domain"/>
    <property type="match status" value="1"/>
</dbReference>
<comment type="caution">
    <text evidence="3">The sequence shown here is derived from an EMBL/GenBank/DDBJ whole genome shotgun (WGS) entry which is preliminary data.</text>
</comment>
<feature type="region of interest" description="Disordered" evidence="1">
    <location>
        <begin position="20"/>
        <end position="42"/>
    </location>
</feature>
<sequence>MSRRPRVCWPPRTCTWGWPGRSRSRTRAPRMPRWTPPNFRPPRDTDSVRILLTGASSFTGSVLANGLVAAGHEVHAALRGPDGGYDGVRGNRVASLSTKVTAHFGVSHATGSLARLIAEVRPHALLVHAHPMDGFKNADYPLLAAVGEMSDRIPEQMDALVDGGGTHVVYSGSYYEPSSGLGTFRHAAVSPYGLSKAMVYELFRLHAEQRGLGMRKFVIPNPFGPGEDGRFGNYLARVWAEGDVPVIQTPNYVRDNIPVQELVARYVRYVAHLDVAPPELRPSGYIETQGEFARRMAREIGARLGRRLDVDQREDAPHPEPLVIANDGSRSAEFGELESAYWDAYAEGFFS</sequence>
<feature type="domain" description="NAD-dependent epimerase/dehydratase" evidence="2">
    <location>
        <begin position="50"/>
        <end position="275"/>
    </location>
</feature>
<dbReference type="AlphaFoldDB" id="A0A5C8UNE7"/>
<protein>
    <submittedName>
        <fullName evidence="3">NAD(P)-dependent oxidoreductase</fullName>
    </submittedName>
</protein>
<evidence type="ECO:0000256" key="1">
    <source>
        <dbReference type="SAM" id="MobiDB-lite"/>
    </source>
</evidence>
<gene>
    <name evidence="3" type="ORF">FVP33_16595</name>
</gene>
<accession>A0A5C8UNE7</accession>